<feature type="region of interest" description="Disordered" evidence="1">
    <location>
        <begin position="619"/>
        <end position="675"/>
    </location>
</feature>
<feature type="compositionally biased region" description="Pro residues" evidence="1">
    <location>
        <begin position="1"/>
        <end position="14"/>
    </location>
</feature>
<evidence type="ECO:0000256" key="2">
    <source>
        <dbReference type="SAM" id="Phobius"/>
    </source>
</evidence>
<evidence type="ECO:0000259" key="3">
    <source>
        <dbReference type="SMART" id="SM00460"/>
    </source>
</evidence>
<evidence type="ECO:0000313" key="5">
    <source>
        <dbReference type="Proteomes" id="UP000271272"/>
    </source>
</evidence>
<dbReference type="InterPro" id="IPR038765">
    <property type="entry name" value="Papain-like_cys_pep_sf"/>
</dbReference>
<dbReference type="Gene3D" id="3.10.620.30">
    <property type="match status" value="1"/>
</dbReference>
<feature type="transmembrane region" description="Helical" evidence="2">
    <location>
        <begin position="677"/>
        <end position="702"/>
    </location>
</feature>
<keyword evidence="2" id="KW-1133">Transmembrane helix</keyword>
<proteinExistence type="predicted"/>
<name>A0A3P1V6R5_9ACTO</name>
<dbReference type="SUPFAM" id="SSF54001">
    <property type="entry name" value="Cysteine proteinases"/>
    <property type="match status" value="1"/>
</dbReference>
<dbReference type="InterPro" id="IPR052901">
    <property type="entry name" value="Bact_TGase-like"/>
</dbReference>
<keyword evidence="2" id="KW-0472">Membrane</keyword>
<feature type="region of interest" description="Disordered" evidence="1">
    <location>
        <begin position="1"/>
        <end position="43"/>
    </location>
</feature>
<feature type="domain" description="Transglutaminase-like" evidence="3">
    <location>
        <begin position="553"/>
        <end position="621"/>
    </location>
</feature>
<reference evidence="4 5" key="1">
    <citation type="submission" date="2018-11" db="EMBL/GenBank/DDBJ databases">
        <title>Genomes From Bacteria Associated with the Canine Oral Cavity: a Test Case for Automated Genome-Based Taxonomic Assignment.</title>
        <authorList>
            <person name="Coil D.A."/>
            <person name="Jospin G."/>
            <person name="Darling A.E."/>
            <person name="Wallis C."/>
            <person name="Davis I.J."/>
            <person name="Harris S."/>
            <person name="Eisen J.A."/>
            <person name="Holcombe L.J."/>
            <person name="O'Flynn C."/>
        </authorList>
    </citation>
    <scope>NUCLEOTIDE SEQUENCE [LARGE SCALE GENOMIC DNA]</scope>
    <source>
        <strain evidence="4 5">OH5050</strain>
    </source>
</reference>
<feature type="transmembrane region" description="Helical" evidence="2">
    <location>
        <begin position="105"/>
        <end position="125"/>
    </location>
</feature>
<dbReference type="Pfam" id="PF01841">
    <property type="entry name" value="Transglut_core"/>
    <property type="match status" value="1"/>
</dbReference>
<dbReference type="AlphaFoldDB" id="A0A3P1V6R5"/>
<organism evidence="4 5">
    <name type="scientific">Actinomyces bowdenii</name>
    <dbReference type="NCBI Taxonomy" id="131109"/>
    <lineage>
        <taxon>Bacteria</taxon>
        <taxon>Bacillati</taxon>
        <taxon>Actinomycetota</taxon>
        <taxon>Actinomycetes</taxon>
        <taxon>Actinomycetales</taxon>
        <taxon>Actinomycetaceae</taxon>
        <taxon>Actinomyces</taxon>
    </lineage>
</organism>
<feature type="compositionally biased region" description="Low complexity" evidence="1">
    <location>
        <begin position="626"/>
        <end position="635"/>
    </location>
</feature>
<dbReference type="RefSeq" id="WP_124933728.1">
    <property type="nucleotide sequence ID" value="NZ_JAGFOU010000024.1"/>
</dbReference>
<dbReference type="SMART" id="SM00460">
    <property type="entry name" value="TGc"/>
    <property type="match status" value="1"/>
</dbReference>
<dbReference type="Proteomes" id="UP000271272">
    <property type="component" value="Unassembled WGS sequence"/>
</dbReference>
<keyword evidence="5" id="KW-1185">Reference proteome</keyword>
<dbReference type="EMBL" id="RQZC01000008">
    <property type="protein sequence ID" value="RRD29346.1"/>
    <property type="molecule type" value="Genomic_DNA"/>
</dbReference>
<feature type="transmembrane region" description="Helical" evidence="2">
    <location>
        <begin position="185"/>
        <end position="206"/>
    </location>
</feature>
<feature type="compositionally biased region" description="Acidic residues" evidence="1">
    <location>
        <begin position="660"/>
        <end position="669"/>
    </location>
</feature>
<keyword evidence="2" id="KW-0812">Transmembrane</keyword>
<gene>
    <name evidence="4" type="ORF">EII10_06710</name>
</gene>
<feature type="transmembrane region" description="Helical" evidence="2">
    <location>
        <begin position="236"/>
        <end position="255"/>
    </location>
</feature>
<dbReference type="OrthoDB" id="3651060at2"/>
<dbReference type="PANTHER" id="PTHR42736:SF1">
    <property type="entry name" value="PROTEIN-GLUTAMINE GAMMA-GLUTAMYLTRANSFERASE"/>
    <property type="match status" value="1"/>
</dbReference>
<sequence>MTPSPTPTRSPAPAAPAEQGGRPPRERPRSASPSGETTRRSLLLGPHQRLALARASRPPLPLERFLARRNAPTPPSRWAAALELSVIVVVIALGMLPFLPAFDSTSGYTSGLMGAAIGLAVVLGCSALRLSALPTIAALGVAHVALAPLLLPDVGSGAPAVGAVLSATVTVWRDSLNVPLPLSSFTAMTTLPWLIGLIVSALAARLVLLGRDVLAGLAVALAPAAAIAWAGQTTVLPAVTGPALAAGVLVMWSCASLRRRRSRVAEALSAPAPGGPSAASARQGLDQAMRRGALSSTAVVAMAAALALAVAPAAPSARLVLRDLFEPPLDLTEYATPLSLVRSIETDMAGTELLRLTGAPEGARVRVAALDSYDGLAARIGEDSGGVSRFERVGEHTVLAEGDSEASQEVRLEVEGYSFPWVPTVSSTVMLRTSGPRAAALRESMYFDAFSSTGITTAGMVEGDALIQQVDPYSAPSESQLDNATLARISLGTVEQVPASAAALAQEIVGSESDPLAQIRALQQRLRTSYYSDGTQSKSDPGHGASRIARMAESESLVGDDEQYPVLMMLMCRSLGIPARVVMGFDPATDGDATTVTGEDVKGWVEIPFEELGWVGFDVTPDRDQVPQQQTTQQVSNPEPQVLQPPLPMQDPAELPPSYEDTENDEPQDDPPGGIPLGVYIAAGGAAALLALLGAIVGWKALRRLRRRRRRGVDQALGAWDEIVDRARDLGTVASWGATRREAAAEMSGDFPRADLSRFAHAVDTQVFSAGEPAAYALGELWDSSDAIVRAMGADRSWLRRSLARLSLRSLARPAGREPRRRPPRRPRS</sequence>
<protein>
    <submittedName>
        <fullName evidence="4">Transglutaminase domain-containing protein</fullName>
    </submittedName>
</protein>
<dbReference type="PANTHER" id="PTHR42736">
    <property type="entry name" value="PROTEIN-GLUTAMINE GAMMA-GLUTAMYLTRANSFERASE"/>
    <property type="match status" value="1"/>
</dbReference>
<evidence type="ECO:0000256" key="1">
    <source>
        <dbReference type="SAM" id="MobiDB-lite"/>
    </source>
</evidence>
<feature type="transmembrane region" description="Helical" evidence="2">
    <location>
        <begin position="292"/>
        <end position="314"/>
    </location>
</feature>
<feature type="transmembrane region" description="Helical" evidence="2">
    <location>
        <begin position="78"/>
        <end position="99"/>
    </location>
</feature>
<feature type="transmembrane region" description="Helical" evidence="2">
    <location>
        <begin position="213"/>
        <end position="230"/>
    </location>
</feature>
<accession>A0A3P1V6R5</accession>
<evidence type="ECO:0000313" key="4">
    <source>
        <dbReference type="EMBL" id="RRD29346.1"/>
    </source>
</evidence>
<dbReference type="InterPro" id="IPR002931">
    <property type="entry name" value="Transglutaminase-like"/>
</dbReference>
<comment type="caution">
    <text evidence="4">The sequence shown here is derived from an EMBL/GenBank/DDBJ whole genome shotgun (WGS) entry which is preliminary data.</text>
</comment>